<dbReference type="GO" id="GO:0009791">
    <property type="term" value="P:post-embryonic development"/>
    <property type="evidence" value="ECO:0007669"/>
    <property type="project" value="UniProtKB-ARBA"/>
</dbReference>
<dbReference type="Pfam" id="PF08263">
    <property type="entry name" value="LRRNT_2"/>
    <property type="match status" value="1"/>
</dbReference>
<organism evidence="16 17">
    <name type="scientific">Dorcoceras hygrometricum</name>
    <dbReference type="NCBI Taxonomy" id="472368"/>
    <lineage>
        <taxon>Eukaryota</taxon>
        <taxon>Viridiplantae</taxon>
        <taxon>Streptophyta</taxon>
        <taxon>Embryophyta</taxon>
        <taxon>Tracheophyta</taxon>
        <taxon>Spermatophyta</taxon>
        <taxon>Magnoliopsida</taxon>
        <taxon>eudicotyledons</taxon>
        <taxon>Gunneridae</taxon>
        <taxon>Pentapetalae</taxon>
        <taxon>asterids</taxon>
        <taxon>lamiids</taxon>
        <taxon>Lamiales</taxon>
        <taxon>Gesneriaceae</taxon>
        <taxon>Didymocarpoideae</taxon>
        <taxon>Trichosporeae</taxon>
        <taxon>Loxocarpinae</taxon>
        <taxon>Dorcoceras</taxon>
    </lineage>
</organism>
<evidence type="ECO:0000256" key="3">
    <source>
        <dbReference type="ARBA" id="ARBA00022679"/>
    </source>
</evidence>
<feature type="transmembrane region" description="Helical" evidence="13">
    <location>
        <begin position="606"/>
        <end position="627"/>
    </location>
</feature>
<keyword evidence="3" id="KW-0808">Transferase</keyword>
<evidence type="ECO:0000256" key="14">
    <source>
        <dbReference type="SAM" id="SignalP"/>
    </source>
</evidence>
<dbReference type="SUPFAM" id="SSF56112">
    <property type="entry name" value="Protein kinase-like (PK-like)"/>
    <property type="match status" value="1"/>
</dbReference>
<evidence type="ECO:0000313" key="17">
    <source>
        <dbReference type="Proteomes" id="UP000250235"/>
    </source>
</evidence>
<dbReference type="EMBL" id="KV006334">
    <property type="protein sequence ID" value="KZV33078.1"/>
    <property type="molecule type" value="Genomic_DNA"/>
</dbReference>
<dbReference type="Pfam" id="PF23598">
    <property type="entry name" value="LRR_14"/>
    <property type="match status" value="1"/>
</dbReference>
<dbReference type="InterPro" id="IPR000719">
    <property type="entry name" value="Prot_kinase_dom"/>
</dbReference>
<accession>A0A2Z7BLV3</accession>
<dbReference type="InterPro" id="IPR003591">
    <property type="entry name" value="Leu-rich_rpt_typical-subtyp"/>
</dbReference>
<dbReference type="InterPro" id="IPR001245">
    <property type="entry name" value="Ser-Thr/Tyr_kinase_cat_dom"/>
</dbReference>
<evidence type="ECO:0000256" key="8">
    <source>
        <dbReference type="ARBA" id="ARBA00022840"/>
    </source>
</evidence>
<evidence type="ECO:0000256" key="10">
    <source>
        <dbReference type="ARBA" id="ARBA00023136"/>
    </source>
</evidence>
<evidence type="ECO:0000256" key="12">
    <source>
        <dbReference type="ARBA" id="ARBA00023180"/>
    </source>
</evidence>
<sequence>MGRCVYYAAVTLFVFLLYLRLVLSSQLSSDQANIMTQVYEIFQYSTGSSFVWKGVRKDSSPCSWRGVSCSNDNSSTVGLSFQFLSISTSEFLPLLCKIDTLVSLDVSNNQLSSIPDGFFTLCGGIRGLKLLNFSGNKLVGHLPAFNGFKAVEFLDFSDNLFSGKIGLELVEMDSLRSLNLSRNMFVGSIPTSLGKLNLLEELQLSFNSFSGEIPAQLTKYSNLKLIDLRNNNISGSIPEEMGGLAKLEILILSLNSLTGGIPTSLSNITTFQRFAANQNNFNGTVPSGLTFYLKNLDLSYNSLKGTIPSDILSGPNLESLDLSHNELEGLIPGNLSRKLFRLRLGSNFLKGIIPVGSLGNLVELTYLELDNNSLVGTIPSELATCRNLSLLNLAQNQLTGPLPPALGNLTNLRALYLQFNYFVGEIPAQITQLHKLQRLNLSRNSLNGVIPSSISRLGDLERLDLQGNNLSGSIPNSIGSLTSLIELQLGKNHLSGLIPQVPQGLQIALNLSYNHFEGPIPRTLFSTSLEVLDLSHNRFSGNIPDFLTLMTSLTLLVLSDNQLYGVVPKFGPFVVLEIERNYGLIENVGTPSSQPPNKRKSLSSEIVMSIAAAATAVGLLIMIALFISRRYYRIIDEYVHSEEEISPSEIILGKFLTPNSIHRSNIDFRKAMEDVTDPCNVTLKTRFCTYYKVVMPSSNRYFVKKLNWSDKILQSGSHHRFGEELKVIGTFCNSNVMIPLAYVLRGDGAYLFYDFTPMGTLSDVLHNSMGTTLGWVNRYRIAIGMAQGLAFLHGCNSGPILLLDLSSKSIHLKSLNEPQIGDIELCKVIDPSKSTSSLSAVAGSVGYIAPEYAYTMRVTEAGNVYSYGVVLLELLTGKPAVCEGTELAKWVLCNSVQQDNWDKILDMKVSETSPDSRNQMLAVLKVALSCISISPGARPKTRSVLRMLLNAR</sequence>
<dbReference type="PROSITE" id="PS51450">
    <property type="entry name" value="LRR"/>
    <property type="match status" value="3"/>
</dbReference>
<dbReference type="Gene3D" id="1.10.510.10">
    <property type="entry name" value="Transferase(Phosphotransferase) domain 1"/>
    <property type="match status" value="1"/>
</dbReference>
<dbReference type="SUPFAM" id="SSF52047">
    <property type="entry name" value="RNI-like"/>
    <property type="match status" value="1"/>
</dbReference>
<protein>
    <submittedName>
        <fullName evidence="16">Leucine-rich repeat receptor-like tyrosine-protein kinase-like</fullName>
    </submittedName>
</protein>
<proteinExistence type="predicted"/>
<dbReference type="Proteomes" id="UP000250235">
    <property type="component" value="Unassembled WGS sequence"/>
</dbReference>
<evidence type="ECO:0000256" key="13">
    <source>
        <dbReference type="SAM" id="Phobius"/>
    </source>
</evidence>
<keyword evidence="16" id="KW-0418">Kinase</keyword>
<dbReference type="GO" id="GO:0051707">
    <property type="term" value="P:response to other organism"/>
    <property type="evidence" value="ECO:0007669"/>
    <property type="project" value="UniProtKB-ARBA"/>
</dbReference>
<evidence type="ECO:0000256" key="11">
    <source>
        <dbReference type="ARBA" id="ARBA00023170"/>
    </source>
</evidence>
<dbReference type="FunFam" id="1.10.510.10:FF:000388">
    <property type="entry name" value="Leucine-rich repeat receptor-like tyrosine-protein kinase PXC3"/>
    <property type="match status" value="1"/>
</dbReference>
<dbReference type="PANTHER" id="PTHR48056">
    <property type="entry name" value="LRR RECEPTOR-LIKE SERINE/THREONINE-PROTEIN KINASE-RELATED"/>
    <property type="match status" value="1"/>
</dbReference>
<dbReference type="GO" id="GO:0004672">
    <property type="term" value="F:protein kinase activity"/>
    <property type="evidence" value="ECO:0007669"/>
    <property type="project" value="InterPro"/>
</dbReference>
<evidence type="ECO:0000259" key="15">
    <source>
        <dbReference type="PROSITE" id="PS50011"/>
    </source>
</evidence>
<evidence type="ECO:0000256" key="4">
    <source>
        <dbReference type="ARBA" id="ARBA00022692"/>
    </source>
</evidence>
<dbReference type="FunFam" id="3.80.10.10:FF:000233">
    <property type="entry name" value="Leucine-rich repeat receptor-like protein kinase TDR"/>
    <property type="match status" value="1"/>
</dbReference>
<keyword evidence="11 16" id="KW-0675">Receptor</keyword>
<feature type="domain" description="Protein kinase" evidence="15">
    <location>
        <begin position="676"/>
        <end position="952"/>
    </location>
</feature>
<evidence type="ECO:0000256" key="9">
    <source>
        <dbReference type="ARBA" id="ARBA00022989"/>
    </source>
</evidence>
<dbReference type="InterPro" id="IPR001611">
    <property type="entry name" value="Leu-rich_rpt"/>
</dbReference>
<dbReference type="InterPro" id="IPR055414">
    <property type="entry name" value="LRR_R13L4/SHOC2-like"/>
</dbReference>
<feature type="signal peptide" evidence="14">
    <location>
        <begin position="1"/>
        <end position="24"/>
    </location>
</feature>
<dbReference type="PRINTS" id="PR00019">
    <property type="entry name" value="LEURICHRPT"/>
</dbReference>
<name>A0A2Z7BLV3_9LAMI</name>
<reference evidence="16 17" key="1">
    <citation type="journal article" date="2015" name="Proc. Natl. Acad. Sci. U.S.A.">
        <title>The resurrection genome of Boea hygrometrica: A blueprint for survival of dehydration.</title>
        <authorList>
            <person name="Xiao L."/>
            <person name="Yang G."/>
            <person name="Zhang L."/>
            <person name="Yang X."/>
            <person name="Zhao S."/>
            <person name="Ji Z."/>
            <person name="Zhou Q."/>
            <person name="Hu M."/>
            <person name="Wang Y."/>
            <person name="Chen M."/>
            <person name="Xu Y."/>
            <person name="Jin H."/>
            <person name="Xiao X."/>
            <person name="Hu G."/>
            <person name="Bao F."/>
            <person name="Hu Y."/>
            <person name="Wan P."/>
            <person name="Li L."/>
            <person name="Deng X."/>
            <person name="Kuang T."/>
            <person name="Xiang C."/>
            <person name="Zhu J.K."/>
            <person name="Oliver M.J."/>
            <person name="He Y."/>
        </authorList>
    </citation>
    <scope>NUCLEOTIDE SEQUENCE [LARGE SCALE GENOMIC DNA]</scope>
    <source>
        <strain evidence="17">cv. XS01</strain>
    </source>
</reference>
<keyword evidence="4 13" id="KW-0812">Transmembrane</keyword>
<dbReference type="Pfam" id="PF00560">
    <property type="entry name" value="LRR_1"/>
    <property type="match status" value="9"/>
</dbReference>
<dbReference type="Pfam" id="PF07714">
    <property type="entry name" value="PK_Tyr_Ser-Thr"/>
    <property type="match status" value="1"/>
</dbReference>
<keyword evidence="10 13" id="KW-0472">Membrane</keyword>
<evidence type="ECO:0000256" key="5">
    <source>
        <dbReference type="ARBA" id="ARBA00022729"/>
    </source>
</evidence>
<dbReference type="GO" id="GO:0016020">
    <property type="term" value="C:membrane"/>
    <property type="evidence" value="ECO:0007669"/>
    <property type="project" value="UniProtKB-SubCell"/>
</dbReference>
<dbReference type="FunFam" id="3.80.10.10:FF:000512">
    <property type="entry name" value="Leucine-rich repeat receptor-like serine/threonine-protein kinase BAM3"/>
    <property type="match status" value="1"/>
</dbReference>
<dbReference type="FunFam" id="3.30.200.20:FF:000454">
    <property type="entry name" value="Leucine-rich repeat receptor-like tyrosine-protein kinase PXC3"/>
    <property type="match status" value="1"/>
</dbReference>
<keyword evidence="12" id="KW-0325">Glycoprotein</keyword>
<evidence type="ECO:0000256" key="1">
    <source>
        <dbReference type="ARBA" id="ARBA00004479"/>
    </source>
</evidence>
<evidence type="ECO:0000256" key="6">
    <source>
        <dbReference type="ARBA" id="ARBA00022737"/>
    </source>
</evidence>
<dbReference type="GO" id="GO:0033612">
    <property type="term" value="F:receptor serine/threonine kinase binding"/>
    <property type="evidence" value="ECO:0007669"/>
    <property type="project" value="TreeGrafter"/>
</dbReference>
<dbReference type="InterPro" id="IPR050647">
    <property type="entry name" value="Plant_LRR-RLKs"/>
</dbReference>
<keyword evidence="6" id="KW-0677">Repeat</keyword>
<keyword evidence="8" id="KW-0067">ATP-binding</keyword>
<dbReference type="PROSITE" id="PS50011">
    <property type="entry name" value="PROTEIN_KINASE_DOM"/>
    <property type="match status" value="1"/>
</dbReference>
<keyword evidence="9 13" id="KW-1133">Transmembrane helix</keyword>
<dbReference type="GO" id="GO:0006952">
    <property type="term" value="P:defense response"/>
    <property type="evidence" value="ECO:0007669"/>
    <property type="project" value="UniProtKB-ARBA"/>
</dbReference>
<keyword evidence="7" id="KW-0547">Nucleotide-binding</keyword>
<keyword evidence="5 14" id="KW-0732">Signal</keyword>
<evidence type="ECO:0000313" key="16">
    <source>
        <dbReference type="EMBL" id="KZV33078.1"/>
    </source>
</evidence>
<dbReference type="PANTHER" id="PTHR48056:SF17">
    <property type="entry name" value="LEUCINE-RICH REPEAT RECEPTOR PROTEIN KINASE EMS1"/>
    <property type="match status" value="1"/>
</dbReference>
<dbReference type="Gene3D" id="3.80.10.10">
    <property type="entry name" value="Ribonuclease Inhibitor"/>
    <property type="match status" value="6"/>
</dbReference>
<dbReference type="OrthoDB" id="4062651at2759"/>
<feature type="chain" id="PRO_5016304628" evidence="14">
    <location>
        <begin position="25"/>
        <end position="952"/>
    </location>
</feature>
<dbReference type="SMART" id="SM00369">
    <property type="entry name" value="LRR_TYP"/>
    <property type="match status" value="10"/>
</dbReference>
<dbReference type="InterPro" id="IPR032675">
    <property type="entry name" value="LRR_dom_sf"/>
</dbReference>
<dbReference type="InterPro" id="IPR011009">
    <property type="entry name" value="Kinase-like_dom_sf"/>
</dbReference>
<dbReference type="SUPFAM" id="SSF52058">
    <property type="entry name" value="L domain-like"/>
    <property type="match status" value="1"/>
</dbReference>
<dbReference type="InterPro" id="IPR013210">
    <property type="entry name" value="LRR_N_plant-typ"/>
</dbReference>
<gene>
    <name evidence="16" type="ORF">F511_03344</name>
</gene>
<evidence type="ECO:0000256" key="7">
    <source>
        <dbReference type="ARBA" id="ARBA00022741"/>
    </source>
</evidence>
<keyword evidence="2" id="KW-0433">Leucine-rich repeat</keyword>
<keyword evidence="17" id="KW-1185">Reference proteome</keyword>
<evidence type="ECO:0000256" key="2">
    <source>
        <dbReference type="ARBA" id="ARBA00022614"/>
    </source>
</evidence>
<dbReference type="GO" id="GO:0005524">
    <property type="term" value="F:ATP binding"/>
    <property type="evidence" value="ECO:0007669"/>
    <property type="project" value="UniProtKB-KW"/>
</dbReference>
<dbReference type="AlphaFoldDB" id="A0A2Z7BLV3"/>
<comment type="subcellular location">
    <subcellularLocation>
        <location evidence="1">Membrane</location>
        <topology evidence="1">Single-pass type I membrane protein</topology>
    </subcellularLocation>
</comment>
<dbReference type="FunFam" id="3.80.10.10:FF:000041">
    <property type="entry name" value="LRR receptor-like serine/threonine-protein kinase ERECTA"/>
    <property type="match status" value="1"/>
</dbReference>